<evidence type="ECO:0000256" key="8">
    <source>
        <dbReference type="ARBA" id="ARBA00032768"/>
    </source>
</evidence>
<reference evidence="11" key="1">
    <citation type="submission" date="2021-01" db="UniProtKB">
        <authorList>
            <consortium name="EnsemblPlants"/>
        </authorList>
    </citation>
    <scope>IDENTIFICATION</scope>
</reference>
<dbReference type="AlphaFoldDB" id="A0A7N0ZXV6"/>
<evidence type="ECO:0000256" key="3">
    <source>
        <dbReference type="ARBA" id="ARBA00022531"/>
    </source>
</evidence>
<dbReference type="GO" id="GO:0009538">
    <property type="term" value="C:photosystem I reaction center"/>
    <property type="evidence" value="ECO:0007669"/>
    <property type="project" value="InterPro"/>
</dbReference>
<dbReference type="PANTHER" id="PTHR34803">
    <property type="entry name" value="PHOTOSYSTEM I REACTION CENTER SUBUNIT XI, CHLOROPLASTIC"/>
    <property type="match status" value="1"/>
</dbReference>
<dbReference type="PANTHER" id="PTHR34803:SF2">
    <property type="entry name" value="PHOTOSYSTEM I REACTION CENTER SUBUNIT XI, CHLOROPLASTIC"/>
    <property type="match status" value="1"/>
</dbReference>
<sequence>MAQSKEPKDHKKRINLKGRTQSNTLLRFLICCFLLYRLTLLSRSVFSLFTAPPPPPHASLPIHFLSLHRAFLRRRPRRHQVHLLRPSAAKLHSLNQHHHSHPQPEQTPTPVLWTLPSSSLLVVGCGRKKTPGPLQTAEGWEKFTGGFFFGGISGVIWAYFLLYGLNLPYCVK</sequence>
<dbReference type="GO" id="GO:0015979">
    <property type="term" value="P:photosynthesis"/>
    <property type="evidence" value="ECO:0007669"/>
    <property type="project" value="UniProtKB-KW"/>
</dbReference>
<accession>A0A7N0ZXV6</accession>
<dbReference type="Gramene" id="Kaladp0047s0193.1.v1.1">
    <property type="protein sequence ID" value="Kaladp0047s0193.1.v1.1"/>
    <property type="gene ID" value="Kaladp0047s0193.v1.1"/>
</dbReference>
<keyword evidence="5" id="KW-0603">Photosystem I</keyword>
<dbReference type="Proteomes" id="UP000594263">
    <property type="component" value="Unplaced"/>
</dbReference>
<keyword evidence="12" id="KW-1185">Reference proteome</keyword>
<feature type="domain" description="Photosystem I PsaL reaction centre subunit XI" evidence="10">
    <location>
        <begin position="128"/>
        <end position="165"/>
    </location>
</feature>
<dbReference type="InterPro" id="IPR022980">
    <property type="entry name" value="PSI_suXI"/>
</dbReference>
<dbReference type="Pfam" id="PF02605">
    <property type="entry name" value="PsaL"/>
    <property type="match status" value="1"/>
</dbReference>
<evidence type="ECO:0000256" key="4">
    <source>
        <dbReference type="ARBA" id="ARBA00022692"/>
    </source>
</evidence>
<evidence type="ECO:0000256" key="6">
    <source>
        <dbReference type="ARBA" id="ARBA00022989"/>
    </source>
</evidence>
<keyword evidence="3" id="KW-0602">Photosynthesis</keyword>
<dbReference type="GO" id="GO:0009535">
    <property type="term" value="C:chloroplast thylakoid membrane"/>
    <property type="evidence" value="ECO:0007669"/>
    <property type="project" value="TreeGrafter"/>
</dbReference>
<name>A0A7N0ZXV6_KALFE</name>
<feature type="transmembrane region" description="Helical" evidence="9">
    <location>
        <begin position="143"/>
        <end position="165"/>
    </location>
</feature>
<comment type="subcellular location">
    <subcellularLocation>
        <location evidence="1">Membrane</location>
        <topology evidence="1">Multi-pass membrane protein</topology>
    </subcellularLocation>
</comment>
<evidence type="ECO:0000256" key="5">
    <source>
        <dbReference type="ARBA" id="ARBA00022836"/>
    </source>
</evidence>
<evidence type="ECO:0000256" key="2">
    <source>
        <dbReference type="ARBA" id="ARBA00008820"/>
    </source>
</evidence>
<dbReference type="Gene3D" id="1.20.1240.10">
    <property type="entry name" value="Photosystem I PsaL, reaction centre subunit XI"/>
    <property type="match status" value="1"/>
</dbReference>
<dbReference type="InterPro" id="IPR036592">
    <property type="entry name" value="PSI_PsaL_sf"/>
</dbReference>
<dbReference type="EnsemblPlants" id="Kaladp0047s0193.1.v1.1">
    <property type="protein sequence ID" value="Kaladp0047s0193.1.v1.1"/>
    <property type="gene ID" value="Kaladp0047s0193.v1.1"/>
</dbReference>
<keyword evidence="4 9" id="KW-0812">Transmembrane</keyword>
<keyword evidence="6 9" id="KW-1133">Transmembrane helix</keyword>
<organism evidence="11 12">
    <name type="scientific">Kalanchoe fedtschenkoi</name>
    <name type="common">Lavender scallops</name>
    <name type="synonym">South American air plant</name>
    <dbReference type="NCBI Taxonomy" id="63787"/>
    <lineage>
        <taxon>Eukaryota</taxon>
        <taxon>Viridiplantae</taxon>
        <taxon>Streptophyta</taxon>
        <taxon>Embryophyta</taxon>
        <taxon>Tracheophyta</taxon>
        <taxon>Spermatophyta</taxon>
        <taxon>Magnoliopsida</taxon>
        <taxon>eudicotyledons</taxon>
        <taxon>Gunneridae</taxon>
        <taxon>Pentapetalae</taxon>
        <taxon>Saxifragales</taxon>
        <taxon>Crassulaceae</taxon>
        <taxon>Kalanchoe</taxon>
    </lineage>
</organism>
<comment type="similarity">
    <text evidence="2">Belongs to the PsaL family.</text>
</comment>
<evidence type="ECO:0000256" key="1">
    <source>
        <dbReference type="ARBA" id="ARBA00004141"/>
    </source>
</evidence>
<keyword evidence="7 9" id="KW-0472">Membrane</keyword>
<evidence type="ECO:0000256" key="9">
    <source>
        <dbReference type="SAM" id="Phobius"/>
    </source>
</evidence>
<dbReference type="SUPFAM" id="SSF81568">
    <property type="entry name" value="Photosystem I reaction center subunit XI, PsaL"/>
    <property type="match status" value="1"/>
</dbReference>
<evidence type="ECO:0000313" key="12">
    <source>
        <dbReference type="Proteomes" id="UP000594263"/>
    </source>
</evidence>
<evidence type="ECO:0000313" key="11">
    <source>
        <dbReference type="EnsemblPlants" id="Kaladp0047s0193.1.v1.1"/>
    </source>
</evidence>
<evidence type="ECO:0000259" key="10">
    <source>
        <dbReference type="Pfam" id="PF02605"/>
    </source>
</evidence>
<evidence type="ECO:0000256" key="7">
    <source>
        <dbReference type="ARBA" id="ARBA00023136"/>
    </source>
</evidence>
<dbReference type="InterPro" id="IPR003757">
    <property type="entry name" value="PSI_PsaL"/>
</dbReference>
<protein>
    <recommendedName>
        <fullName evidence="8">PSI subunit V</fullName>
    </recommendedName>
</protein>
<feature type="transmembrane region" description="Helical" evidence="9">
    <location>
        <begin position="25"/>
        <end position="46"/>
    </location>
</feature>
<proteinExistence type="inferred from homology"/>